<dbReference type="AlphaFoldDB" id="A0A0H3CFW3"/>
<dbReference type="Proteomes" id="UP000002363">
    <property type="component" value="Chromosome"/>
</dbReference>
<protein>
    <submittedName>
        <fullName evidence="1">Uncharacterized protein</fullName>
    </submittedName>
</protein>
<reference evidence="1 2" key="1">
    <citation type="journal article" date="2010" name="J. Bacteriol.">
        <title>Complete genome sequence of Enterobacter cloacae subsp. cloacae type strain ATCC 13047.</title>
        <authorList>
            <person name="Ren Y."/>
            <person name="Ren Y."/>
            <person name="Zhou Z."/>
            <person name="Guo X."/>
            <person name="Li Y."/>
            <person name="Feng L."/>
            <person name="Wang L."/>
        </authorList>
    </citation>
    <scope>NUCLEOTIDE SEQUENCE [LARGE SCALE GENOMIC DNA]</scope>
    <source>
        <strain evidence="2">ATCC 13047 / DSM 30054 / NBRC 13535 / NCTC 10005 / WDCM 00083 / NCDC 279-56</strain>
    </source>
</reference>
<dbReference type="HOGENOM" id="CLU_2805688_0_0_6"/>
<dbReference type="EnsemblBacteria" id="ADF60021">
    <property type="protein sequence ID" value="ADF60021"/>
    <property type="gene ID" value="ECL_00455"/>
</dbReference>
<organism evidence="1 2">
    <name type="scientific">Enterobacter cloacae subsp. cloacae (strain ATCC 13047 / DSM 30054 / NBRC 13535 / NCTC 10005 / WDCM 00083 / NCDC 279-56)</name>
    <dbReference type="NCBI Taxonomy" id="716541"/>
    <lineage>
        <taxon>Bacteria</taxon>
        <taxon>Pseudomonadati</taxon>
        <taxon>Pseudomonadota</taxon>
        <taxon>Gammaproteobacteria</taxon>
        <taxon>Enterobacterales</taxon>
        <taxon>Enterobacteriaceae</taxon>
        <taxon>Enterobacter</taxon>
        <taxon>Enterobacter cloacae complex</taxon>
    </lineage>
</organism>
<name>A0A0H3CFW3_ENTCC</name>
<dbReference type="EMBL" id="CP001918">
    <property type="protein sequence ID" value="ADF60021.1"/>
    <property type="molecule type" value="Genomic_DNA"/>
</dbReference>
<proteinExistence type="predicted"/>
<gene>
    <name evidence="1" type="ordered locus">ECL_00455</name>
</gene>
<dbReference type="KEGG" id="enc:ECL_00455"/>
<evidence type="ECO:0000313" key="2">
    <source>
        <dbReference type="Proteomes" id="UP000002363"/>
    </source>
</evidence>
<sequence length="67" mass="7717">MAPHPVFFRLKRLTESQERCQFNSSFSGRFHPIYSSVSVSVYDFPDTLMLIIAQKHGKLKTLSLLSQ</sequence>
<dbReference type="STRING" id="716541.ECL_00455"/>
<accession>A0A0H3CFW3</accession>
<keyword evidence="2" id="KW-1185">Reference proteome</keyword>
<evidence type="ECO:0000313" key="1">
    <source>
        <dbReference type="EMBL" id="ADF60021.1"/>
    </source>
</evidence>